<evidence type="ECO:0000256" key="5">
    <source>
        <dbReference type="SAM" id="MobiDB-lite"/>
    </source>
</evidence>
<accession>A0A5N5WD92</accession>
<dbReference type="Pfam" id="PF03466">
    <property type="entry name" value="LysR_substrate"/>
    <property type="match status" value="1"/>
</dbReference>
<dbReference type="InterPro" id="IPR036390">
    <property type="entry name" value="WH_DNA-bd_sf"/>
</dbReference>
<keyword evidence="8" id="KW-1185">Reference proteome</keyword>
<evidence type="ECO:0000256" key="1">
    <source>
        <dbReference type="ARBA" id="ARBA00009437"/>
    </source>
</evidence>
<reference evidence="7 8" key="1">
    <citation type="journal article" date="2019" name="Microb. Cell Fact.">
        <title>Exploring novel herbicidin analogues by transcriptional regulator overexpression and MS/MS molecular networking.</title>
        <authorList>
            <person name="Shi Y."/>
            <person name="Gu R."/>
            <person name="Li Y."/>
            <person name="Wang X."/>
            <person name="Ren W."/>
            <person name="Li X."/>
            <person name="Wang L."/>
            <person name="Xie Y."/>
            <person name="Hong B."/>
        </authorList>
    </citation>
    <scope>NUCLEOTIDE SEQUENCE [LARGE SCALE GENOMIC DNA]</scope>
    <source>
        <strain evidence="7 8">US-43</strain>
    </source>
</reference>
<feature type="region of interest" description="Disordered" evidence="5">
    <location>
        <begin position="320"/>
        <end position="355"/>
    </location>
</feature>
<dbReference type="Proteomes" id="UP000327000">
    <property type="component" value="Unassembled WGS sequence"/>
</dbReference>
<feature type="domain" description="HTH lysR-type" evidence="6">
    <location>
        <begin position="7"/>
        <end position="64"/>
    </location>
</feature>
<protein>
    <submittedName>
        <fullName evidence="7">LysR family transcriptional regulator</fullName>
    </submittedName>
</protein>
<dbReference type="InterPro" id="IPR000847">
    <property type="entry name" value="LysR_HTH_N"/>
</dbReference>
<evidence type="ECO:0000313" key="8">
    <source>
        <dbReference type="Proteomes" id="UP000327000"/>
    </source>
</evidence>
<dbReference type="GO" id="GO:0032993">
    <property type="term" value="C:protein-DNA complex"/>
    <property type="evidence" value="ECO:0007669"/>
    <property type="project" value="TreeGrafter"/>
</dbReference>
<dbReference type="EMBL" id="VOKX01000010">
    <property type="protein sequence ID" value="KAB7849184.1"/>
    <property type="molecule type" value="Genomic_DNA"/>
</dbReference>
<evidence type="ECO:0000313" key="7">
    <source>
        <dbReference type="EMBL" id="KAB7849184.1"/>
    </source>
</evidence>
<dbReference type="OrthoDB" id="3171102at2"/>
<name>A0A5N5WD92_STRMB</name>
<gene>
    <name evidence="7" type="ORF">FRZ00_07080</name>
</gene>
<dbReference type="Pfam" id="PF00126">
    <property type="entry name" value="HTH_1"/>
    <property type="match status" value="1"/>
</dbReference>
<dbReference type="AlphaFoldDB" id="A0A5N5WD92"/>
<dbReference type="CDD" id="cd08414">
    <property type="entry name" value="PBP2_LTTR_aromatics_like"/>
    <property type="match status" value="1"/>
</dbReference>
<dbReference type="Gene3D" id="1.10.10.10">
    <property type="entry name" value="Winged helix-like DNA-binding domain superfamily/Winged helix DNA-binding domain"/>
    <property type="match status" value="1"/>
</dbReference>
<dbReference type="GO" id="GO:0003700">
    <property type="term" value="F:DNA-binding transcription factor activity"/>
    <property type="evidence" value="ECO:0007669"/>
    <property type="project" value="InterPro"/>
</dbReference>
<dbReference type="SUPFAM" id="SSF46785">
    <property type="entry name" value="Winged helix' DNA-binding domain"/>
    <property type="match status" value="1"/>
</dbReference>
<evidence type="ECO:0000256" key="2">
    <source>
        <dbReference type="ARBA" id="ARBA00023015"/>
    </source>
</evidence>
<evidence type="ECO:0000259" key="6">
    <source>
        <dbReference type="PROSITE" id="PS50931"/>
    </source>
</evidence>
<dbReference type="InterPro" id="IPR036388">
    <property type="entry name" value="WH-like_DNA-bd_sf"/>
</dbReference>
<dbReference type="PANTHER" id="PTHR30346:SF30">
    <property type="entry name" value="SMALL NEUTRAL PROTEASE REGULATORY PROTEIN"/>
    <property type="match status" value="1"/>
</dbReference>
<evidence type="ECO:0000256" key="4">
    <source>
        <dbReference type="ARBA" id="ARBA00023163"/>
    </source>
</evidence>
<comment type="caution">
    <text evidence="7">The sequence shown here is derived from an EMBL/GenBank/DDBJ whole genome shotgun (WGS) entry which is preliminary data.</text>
</comment>
<comment type="similarity">
    <text evidence="1">Belongs to the LysR transcriptional regulatory family.</text>
</comment>
<feature type="compositionally biased region" description="Pro residues" evidence="5">
    <location>
        <begin position="330"/>
        <end position="351"/>
    </location>
</feature>
<keyword evidence="3" id="KW-0238">DNA-binding</keyword>
<dbReference type="SUPFAM" id="SSF53850">
    <property type="entry name" value="Periplasmic binding protein-like II"/>
    <property type="match status" value="1"/>
</dbReference>
<dbReference type="Gene3D" id="3.40.190.10">
    <property type="entry name" value="Periplasmic binding protein-like II"/>
    <property type="match status" value="2"/>
</dbReference>
<organism evidence="7 8">
    <name type="scientific">Streptomyces mobaraensis</name>
    <name type="common">Streptoverticillium mobaraense</name>
    <dbReference type="NCBI Taxonomy" id="35621"/>
    <lineage>
        <taxon>Bacteria</taxon>
        <taxon>Bacillati</taxon>
        <taxon>Actinomycetota</taxon>
        <taxon>Actinomycetes</taxon>
        <taxon>Kitasatosporales</taxon>
        <taxon>Streptomycetaceae</taxon>
        <taxon>Streptomyces</taxon>
    </lineage>
</organism>
<dbReference type="PRINTS" id="PR00039">
    <property type="entry name" value="HTHLYSR"/>
</dbReference>
<sequence>MLRTVELEVRHLRALCAIADTGSVRKAALQLGMTQPSLTTQLRRIEGAIGGVLFTRGQTGSRPTPLGHSVLSRARPIVAEMTALVMAARDAACGMGGLCLRLGSVGGPTVAAWLRRVHRRLPGRDTTIHIEVSSAALIQLLATNQLDVALVQEPAGFPLHLPPGLERRVVVDCEPRFVALAAGHPVAALGCVALPELADDSWIVDPTADHDCAALRRALSTAGLNPRLLQVRDTATAADLVASGEAVRLCQPTAEPTDGTVVRPLLGDPLTARLSLVSRTGALSITEIDALYEDVAYAYEELARGSAAYRAWRERRGEIRPPGAYGAPHVPSPVPPADHTSPAPPAPPPPHTVLRAPAVRLSPTGATQEHRHLSA</sequence>
<dbReference type="PANTHER" id="PTHR30346">
    <property type="entry name" value="TRANSCRIPTIONAL DUAL REGULATOR HCAR-RELATED"/>
    <property type="match status" value="1"/>
</dbReference>
<proteinExistence type="inferred from homology"/>
<keyword evidence="4" id="KW-0804">Transcription</keyword>
<dbReference type="PROSITE" id="PS50931">
    <property type="entry name" value="HTH_LYSR"/>
    <property type="match status" value="1"/>
</dbReference>
<evidence type="ECO:0000256" key="3">
    <source>
        <dbReference type="ARBA" id="ARBA00023125"/>
    </source>
</evidence>
<dbReference type="RefSeq" id="WP_152262857.1">
    <property type="nucleotide sequence ID" value="NZ_VOKX01000010.1"/>
</dbReference>
<dbReference type="InterPro" id="IPR005119">
    <property type="entry name" value="LysR_subst-bd"/>
</dbReference>
<keyword evidence="2" id="KW-0805">Transcription regulation</keyword>
<dbReference type="GO" id="GO:0003677">
    <property type="term" value="F:DNA binding"/>
    <property type="evidence" value="ECO:0007669"/>
    <property type="project" value="UniProtKB-KW"/>
</dbReference>